<feature type="region of interest" description="Disordered" evidence="5">
    <location>
        <begin position="442"/>
        <end position="468"/>
    </location>
</feature>
<feature type="region of interest" description="Disordered" evidence="5">
    <location>
        <begin position="1"/>
        <end position="22"/>
    </location>
</feature>
<evidence type="ECO:0000256" key="5">
    <source>
        <dbReference type="SAM" id="MobiDB-lite"/>
    </source>
</evidence>
<evidence type="ECO:0000256" key="4">
    <source>
        <dbReference type="PROSITE-ProRule" id="PRU00723"/>
    </source>
</evidence>
<dbReference type="eggNOG" id="KOG1039">
    <property type="taxonomic scope" value="Eukaryota"/>
</dbReference>
<dbReference type="GO" id="GO:0008270">
    <property type="term" value="F:zinc ion binding"/>
    <property type="evidence" value="ECO:0007669"/>
    <property type="project" value="UniProtKB-KW"/>
</dbReference>
<dbReference type="PANTHER" id="PTHR11224:SF58">
    <property type="entry name" value="C3H1-TYPE DOMAIN-CONTAINING PROTEIN"/>
    <property type="match status" value="1"/>
</dbReference>
<evidence type="ECO:0000259" key="6">
    <source>
        <dbReference type="PROSITE" id="PS50103"/>
    </source>
</evidence>
<proteinExistence type="predicted"/>
<dbReference type="InterPro" id="IPR000571">
    <property type="entry name" value="Znf_CCCH"/>
</dbReference>
<dbReference type="InterPro" id="IPR045072">
    <property type="entry name" value="MKRN-like"/>
</dbReference>
<dbReference type="PROSITE" id="PS50103">
    <property type="entry name" value="ZF_C3H1"/>
    <property type="match status" value="2"/>
</dbReference>
<feature type="domain" description="C3H1-type" evidence="6">
    <location>
        <begin position="42"/>
        <end position="69"/>
    </location>
</feature>
<dbReference type="GO" id="GO:0000209">
    <property type="term" value="P:protein polyubiquitination"/>
    <property type="evidence" value="ECO:0007669"/>
    <property type="project" value="InterPro"/>
</dbReference>
<dbReference type="GeneID" id="25031762"/>
<name>S9Q039_SCHOY</name>
<feature type="compositionally biased region" description="Low complexity" evidence="5">
    <location>
        <begin position="443"/>
        <end position="455"/>
    </location>
</feature>
<dbReference type="Gene3D" id="4.10.1000.10">
    <property type="entry name" value="Zinc finger, CCCH-type"/>
    <property type="match status" value="1"/>
</dbReference>
<feature type="region of interest" description="Disordered" evidence="5">
    <location>
        <begin position="301"/>
        <end position="323"/>
    </location>
</feature>
<dbReference type="RefSeq" id="XP_013016732.1">
    <property type="nucleotide sequence ID" value="XM_013161278.1"/>
</dbReference>
<evidence type="ECO:0000256" key="1">
    <source>
        <dbReference type="ARBA" id="ARBA00022723"/>
    </source>
</evidence>
<dbReference type="VEuPathDB" id="FungiDB:SOCG_02788"/>
<organism evidence="7 8">
    <name type="scientific">Schizosaccharomyces octosporus (strain yFS286)</name>
    <name type="common">Fission yeast</name>
    <name type="synonym">Octosporomyces octosporus</name>
    <dbReference type="NCBI Taxonomy" id="483514"/>
    <lineage>
        <taxon>Eukaryota</taxon>
        <taxon>Fungi</taxon>
        <taxon>Dikarya</taxon>
        <taxon>Ascomycota</taxon>
        <taxon>Taphrinomycotina</taxon>
        <taxon>Schizosaccharomycetes</taxon>
        <taxon>Schizosaccharomycetales</taxon>
        <taxon>Schizosaccharomycetaceae</taxon>
        <taxon>Schizosaccharomyces</taxon>
    </lineage>
</organism>
<feature type="compositionally biased region" description="Basic and acidic residues" evidence="5">
    <location>
        <begin position="13"/>
        <end position="22"/>
    </location>
</feature>
<feature type="domain" description="C3H1-type" evidence="6">
    <location>
        <begin position="70"/>
        <end position="96"/>
    </location>
</feature>
<feature type="zinc finger region" description="C3H1-type" evidence="4">
    <location>
        <begin position="70"/>
        <end position="96"/>
    </location>
</feature>
<accession>S9Q039</accession>
<dbReference type="Pfam" id="PF14608">
    <property type="entry name" value="zf-CCCH_2"/>
    <property type="match status" value="1"/>
</dbReference>
<gene>
    <name evidence="7" type="ORF">SOCG_02788</name>
</gene>
<dbReference type="OrthoDB" id="411372at2759"/>
<keyword evidence="8" id="KW-1185">Reference proteome</keyword>
<keyword evidence="1 4" id="KW-0479">Metal-binding</keyword>
<reference evidence="7 8" key="1">
    <citation type="journal article" date="2011" name="Science">
        <title>Comparative functional genomics of the fission yeasts.</title>
        <authorList>
            <person name="Rhind N."/>
            <person name="Chen Z."/>
            <person name="Yassour M."/>
            <person name="Thompson D.A."/>
            <person name="Haas B.J."/>
            <person name="Habib N."/>
            <person name="Wapinski I."/>
            <person name="Roy S."/>
            <person name="Lin M.F."/>
            <person name="Heiman D.I."/>
            <person name="Young S.K."/>
            <person name="Furuya K."/>
            <person name="Guo Y."/>
            <person name="Pidoux A."/>
            <person name="Chen H.M."/>
            <person name="Robbertse B."/>
            <person name="Goldberg J.M."/>
            <person name="Aoki K."/>
            <person name="Bayne E.H."/>
            <person name="Berlin A.M."/>
            <person name="Desjardins C.A."/>
            <person name="Dobbs E."/>
            <person name="Dukaj L."/>
            <person name="Fan L."/>
            <person name="FitzGerald M.G."/>
            <person name="French C."/>
            <person name="Gujja S."/>
            <person name="Hansen K."/>
            <person name="Keifenheim D."/>
            <person name="Levin J.Z."/>
            <person name="Mosher R.A."/>
            <person name="Mueller C.A."/>
            <person name="Pfiffner J."/>
            <person name="Priest M."/>
            <person name="Russ C."/>
            <person name="Smialowska A."/>
            <person name="Swoboda P."/>
            <person name="Sykes S.M."/>
            <person name="Vaughn M."/>
            <person name="Vengrova S."/>
            <person name="Yoder R."/>
            <person name="Zeng Q."/>
            <person name="Allshire R."/>
            <person name="Baulcombe D."/>
            <person name="Birren B.W."/>
            <person name="Brown W."/>
            <person name="Ekwall K."/>
            <person name="Kellis M."/>
            <person name="Leatherwood J."/>
            <person name="Levin H."/>
            <person name="Margalit H."/>
            <person name="Martienssen R."/>
            <person name="Nieduszynski C.A."/>
            <person name="Spatafora J.W."/>
            <person name="Friedman N."/>
            <person name="Dalgaard J.Z."/>
            <person name="Baumann P."/>
            <person name="Niki H."/>
            <person name="Regev A."/>
            <person name="Nusbaum C."/>
        </authorList>
    </citation>
    <scope>NUCLEOTIDE SEQUENCE [LARGE SCALE GENOMIC DNA]</scope>
    <source>
        <strain evidence="8">yFS286</strain>
    </source>
</reference>
<feature type="zinc finger region" description="C3H1-type" evidence="4">
    <location>
        <begin position="42"/>
        <end position="69"/>
    </location>
</feature>
<sequence>MITMSIAPSATAKRMERPLDNRKTVKSPLPKLAQDHVAPVKNLQHVPCKFFRHGSCTAGENCPFSHSLETERPVCKYHLKGNCKFGTKCALSHSLPVNDSTISSGLPSETTPLPNHLPFGNSLKHMQNSSISSSFPQKIQRTAFDQMDMKGSINMKGNLLNPGFSASPPSFSSFSHSPGHSSASSYLNNFTSTQSLLGTANHGKQLDDYSADINLGLASSMNGVSIASSLATSPSSFGAASSASSNNFNGSKGLLHQQMSNENSRDYFFRQPSLLAAYANRTNEKATSFPKLPAEMMKANVPLQSPQPNGKVNSNLPKRRPSINHSLTGIQLSSGATRRYAVRSNSYADAFPSVVSTSLPNRVDLNHQMDMSDDEQKYLSTPMSSFDESFLGSSPIGKTNSSMKQLSTPLSMTSPTFTSRLPTNTLQNSRFGAYFSKHKYVDTNTGSSSSSRTTTPQQPGVAGTPMKMPSSFGVREESVFSSPINELTRPQHVARLKSEPIFRADSMSPVTTGGANETKNDYTLSPGSNGFSRVSVANNSPAWSSTLEEETTFQMDD</sequence>
<feature type="compositionally biased region" description="Polar residues" evidence="5">
    <location>
        <begin position="302"/>
        <end position="316"/>
    </location>
</feature>
<dbReference type="Proteomes" id="UP000016088">
    <property type="component" value="Unassembled WGS sequence"/>
</dbReference>
<dbReference type="InterPro" id="IPR036855">
    <property type="entry name" value="Znf_CCCH_sf"/>
</dbReference>
<dbReference type="HOGENOM" id="CLU_497970_0_0_1"/>
<dbReference type="EMBL" id="KE503206">
    <property type="protein sequence ID" value="EPX73567.1"/>
    <property type="molecule type" value="Genomic_DNA"/>
</dbReference>
<dbReference type="SMART" id="SM00356">
    <property type="entry name" value="ZnF_C3H1"/>
    <property type="match status" value="2"/>
</dbReference>
<dbReference type="OMA" id="TAGENCP"/>
<dbReference type="Pfam" id="PF00642">
    <property type="entry name" value="zf-CCCH"/>
    <property type="match status" value="1"/>
</dbReference>
<protein>
    <submittedName>
        <fullName evidence="7">Zf-CCCH type zinc finger protein</fullName>
    </submittedName>
</protein>
<dbReference type="PANTHER" id="PTHR11224">
    <property type="entry name" value="MAKORIN-RELATED"/>
    <property type="match status" value="1"/>
</dbReference>
<evidence type="ECO:0000256" key="3">
    <source>
        <dbReference type="ARBA" id="ARBA00022833"/>
    </source>
</evidence>
<dbReference type="AlphaFoldDB" id="S9Q039"/>
<dbReference type="GO" id="GO:0061630">
    <property type="term" value="F:ubiquitin protein ligase activity"/>
    <property type="evidence" value="ECO:0007669"/>
    <property type="project" value="InterPro"/>
</dbReference>
<evidence type="ECO:0000313" key="7">
    <source>
        <dbReference type="EMBL" id="EPX73567.1"/>
    </source>
</evidence>
<keyword evidence="3 4" id="KW-0862">Zinc</keyword>
<evidence type="ECO:0000313" key="8">
    <source>
        <dbReference type="Proteomes" id="UP000016088"/>
    </source>
</evidence>
<dbReference type="SUPFAM" id="SSF90229">
    <property type="entry name" value="CCCH zinc finger"/>
    <property type="match status" value="1"/>
</dbReference>
<keyword evidence="2 4" id="KW-0863">Zinc-finger</keyword>
<evidence type="ECO:0000256" key="2">
    <source>
        <dbReference type="ARBA" id="ARBA00022771"/>
    </source>
</evidence>